<evidence type="ECO:0000313" key="3">
    <source>
        <dbReference type="Proteomes" id="UP000250790"/>
    </source>
</evidence>
<dbReference type="InterPro" id="IPR000073">
    <property type="entry name" value="AB_hydrolase_1"/>
</dbReference>
<accession>A0A315EE46</accession>
<dbReference type="PANTHER" id="PTHR43194">
    <property type="entry name" value="HYDROLASE ALPHA/BETA FOLD FAMILY"/>
    <property type="match status" value="1"/>
</dbReference>
<organism evidence="2 3">
    <name type="scientific">Limnohabitans parvus II-B4</name>
    <dbReference type="NCBI Taxonomy" id="1293052"/>
    <lineage>
        <taxon>Bacteria</taxon>
        <taxon>Pseudomonadati</taxon>
        <taxon>Pseudomonadota</taxon>
        <taxon>Betaproteobacteria</taxon>
        <taxon>Burkholderiales</taxon>
        <taxon>Comamonadaceae</taxon>
        <taxon>Limnohabitans</taxon>
    </lineage>
</organism>
<feature type="domain" description="AB hydrolase-1" evidence="1">
    <location>
        <begin position="55"/>
        <end position="310"/>
    </location>
</feature>
<evidence type="ECO:0000259" key="1">
    <source>
        <dbReference type="Pfam" id="PF12697"/>
    </source>
</evidence>
<name>A0A315EE46_9BURK</name>
<dbReference type="InterPro" id="IPR029058">
    <property type="entry name" value="AB_hydrolase_fold"/>
</dbReference>
<comment type="caution">
    <text evidence="2">The sequence shown here is derived from an EMBL/GenBank/DDBJ whole genome shotgun (WGS) entry which is preliminary data.</text>
</comment>
<dbReference type="PANTHER" id="PTHR43194:SF5">
    <property type="entry name" value="PIMELOYL-[ACYL-CARRIER PROTEIN] METHYL ESTER ESTERASE"/>
    <property type="match status" value="1"/>
</dbReference>
<gene>
    <name evidence="2" type="ORF">B9Z37_06270</name>
</gene>
<proteinExistence type="predicted"/>
<reference evidence="2 3" key="1">
    <citation type="submission" date="2017-04" db="EMBL/GenBank/DDBJ databases">
        <title>Unexpected and diverse lifestyles within the genus Limnohabitans.</title>
        <authorList>
            <person name="Kasalicky V."/>
            <person name="Mehrshad M."/>
            <person name="Andrei S.-A."/>
            <person name="Salcher M."/>
            <person name="Kratochvilova H."/>
            <person name="Simek K."/>
            <person name="Ghai R."/>
        </authorList>
    </citation>
    <scope>NUCLEOTIDE SEQUENCE [LARGE SCALE GENOMIC DNA]</scope>
    <source>
        <strain evidence="2 3">II-B4</strain>
    </source>
</reference>
<dbReference type="Gene3D" id="3.40.50.1820">
    <property type="entry name" value="alpha/beta hydrolase"/>
    <property type="match status" value="2"/>
</dbReference>
<sequence length="322" mass="34747">MEQNPTNVLSSWSEEVQSISAPWPAQSTFVAGSQGHPISAVEVSSPQAAGDKLPVIMIHGGFHTGQAYLGTPDHRKGWAQLFAERGHRVVVPDWPAHGKSPGLENIQRLHTQDVAQAMGELVSDVGRCILVAHSAGGPLAWWLAENFPQHIVAIAGIAPGPPANMLPALPNDPIAVNALRFDSQAGCPVYSEQGKAVVVDAQFIKDFWANSSRFPLSHFDEYAHTVVPESPLILNERFNIGGAGLKLNSPHVVGRRPILIVTGEHDLRHPKHVDSALADYLGAKFMWLPDAGVCGNGHMLMIEDNSHAIAHLLLQWLAEEGL</sequence>
<dbReference type="Proteomes" id="UP000250790">
    <property type="component" value="Unassembled WGS sequence"/>
</dbReference>
<dbReference type="OrthoDB" id="7820973at2"/>
<dbReference type="Pfam" id="PF12697">
    <property type="entry name" value="Abhydrolase_6"/>
    <property type="match status" value="1"/>
</dbReference>
<evidence type="ECO:0000313" key="2">
    <source>
        <dbReference type="EMBL" id="PUE54164.1"/>
    </source>
</evidence>
<dbReference type="EMBL" id="NESN01000002">
    <property type="protein sequence ID" value="PUE54164.1"/>
    <property type="molecule type" value="Genomic_DNA"/>
</dbReference>
<dbReference type="AlphaFoldDB" id="A0A315EE46"/>
<dbReference type="InterPro" id="IPR050228">
    <property type="entry name" value="Carboxylesterase_BioH"/>
</dbReference>
<keyword evidence="3" id="KW-1185">Reference proteome</keyword>
<protein>
    <recommendedName>
        <fullName evidence="1">AB hydrolase-1 domain-containing protein</fullName>
    </recommendedName>
</protein>
<dbReference type="SUPFAM" id="SSF53474">
    <property type="entry name" value="alpha/beta-Hydrolases"/>
    <property type="match status" value="1"/>
</dbReference>